<evidence type="ECO:0000313" key="2">
    <source>
        <dbReference type="WBParaSite" id="ES5_v2.g20368.t1"/>
    </source>
</evidence>
<dbReference type="WBParaSite" id="ES5_v2.g20368.t1">
    <property type="protein sequence ID" value="ES5_v2.g20368.t1"/>
    <property type="gene ID" value="ES5_v2.g20368"/>
</dbReference>
<sequence length="368" mass="41544">MEIVINEEPELSNEFLSSNSAVQNDTADISTELSEINHSFENLSSVEVMETDKDTVESSERSSNDYCNIISTIGKQAIPVKQTILPILSWAEMNGEQTCIASIDSSTNSDGNTPKLVEEQEPINFQPPVNAQMTQILPSPYKCAVSNETNMDPNTPKVVEEQQSINSQPPPPLVSSTAPILPLQHQCFEDSPTLYDFAKIATILNINHHQIMCILPRLLKVKCPECTEKYSATAYANFIHDTSEYQKSLENLKVAVMEQQIESQNEINLILNHFNNNAEAPFQNTSASHESEDVQKAGEYMVELFLSELQFAIGEFMAKNIVFNNLRHFAMQYFDQRSPMYKNVKQKIVEQNYEPLYFSLIKKPSSNL</sequence>
<dbReference type="Proteomes" id="UP000887579">
    <property type="component" value="Unplaced"/>
</dbReference>
<organism evidence="1 2">
    <name type="scientific">Panagrolaimus sp. ES5</name>
    <dbReference type="NCBI Taxonomy" id="591445"/>
    <lineage>
        <taxon>Eukaryota</taxon>
        <taxon>Metazoa</taxon>
        <taxon>Ecdysozoa</taxon>
        <taxon>Nematoda</taxon>
        <taxon>Chromadorea</taxon>
        <taxon>Rhabditida</taxon>
        <taxon>Tylenchina</taxon>
        <taxon>Panagrolaimomorpha</taxon>
        <taxon>Panagrolaimoidea</taxon>
        <taxon>Panagrolaimidae</taxon>
        <taxon>Panagrolaimus</taxon>
    </lineage>
</organism>
<accession>A0AC34FSI0</accession>
<reference evidence="2" key="1">
    <citation type="submission" date="2022-11" db="UniProtKB">
        <authorList>
            <consortium name="WormBaseParasite"/>
        </authorList>
    </citation>
    <scope>IDENTIFICATION</scope>
</reference>
<proteinExistence type="predicted"/>
<name>A0AC34FSI0_9BILA</name>
<protein>
    <submittedName>
        <fullName evidence="2">Uncharacterized protein</fullName>
    </submittedName>
</protein>
<evidence type="ECO:0000313" key="1">
    <source>
        <dbReference type="Proteomes" id="UP000887579"/>
    </source>
</evidence>